<comment type="caution">
    <text evidence="1">The sequence shown here is derived from an EMBL/GenBank/DDBJ whole genome shotgun (WGS) entry which is preliminary data.</text>
</comment>
<sequence>MTEPDPSQPPIPPWKAYPDTSPYDIHWRMGPGESYIGMFWGWLGPQSDEARWNYFRQQLPIPPEWLPVVADALTGSEDNEEVFCLQLPDCDRVLDDPASFPGVRQLTTSGLCDFADFATWLRANTLYHDQISSFEPTLYDSVLEVLRAWEGPITHVSFTYNQEVSLSVECHAEPSALPRFTPLTVTLPGHPFRDAFLSFMGDTEVLFTHYIELARRLHQEKILESVFGNPVKVVFYSHDSTTPNDTLTGFANPQSPPSP</sequence>
<protein>
    <submittedName>
        <fullName evidence="1">Uncharacterized protein</fullName>
    </submittedName>
</protein>
<evidence type="ECO:0000313" key="1">
    <source>
        <dbReference type="EMBL" id="MBB6051917.1"/>
    </source>
</evidence>
<dbReference type="RefSeq" id="WP_184199871.1">
    <property type="nucleotide sequence ID" value="NZ_JACHGW010000003.1"/>
</dbReference>
<dbReference type="AlphaFoldDB" id="A0A7W9W8S9"/>
<proteinExistence type="predicted"/>
<dbReference type="EMBL" id="JACHGW010000003">
    <property type="protein sequence ID" value="MBB6051917.1"/>
    <property type="molecule type" value="Genomic_DNA"/>
</dbReference>
<organism evidence="1 2">
    <name type="scientific">Armatimonas rosea</name>
    <dbReference type="NCBI Taxonomy" id="685828"/>
    <lineage>
        <taxon>Bacteria</taxon>
        <taxon>Bacillati</taxon>
        <taxon>Armatimonadota</taxon>
        <taxon>Armatimonadia</taxon>
        <taxon>Armatimonadales</taxon>
        <taxon>Armatimonadaceae</taxon>
        <taxon>Armatimonas</taxon>
    </lineage>
</organism>
<keyword evidence="2" id="KW-1185">Reference proteome</keyword>
<name>A0A7W9W8S9_ARMRO</name>
<gene>
    <name evidence="1" type="ORF">HNQ39_003727</name>
</gene>
<evidence type="ECO:0000313" key="2">
    <source>
        <dbReference type="Proteomes" id="UP000520814"/>
    </source>
</evidence>
<dbReference type="Proteomes" id="UP000520814">
    <property type="component" value="Unassembled WGS sequence"/>
</dbReference>
<accession>A0A7W9W8S9</accession>
<reference evidence="1 2" key="1">
    <citation type="submission" date="2020-08" db="EMBL/GenBank/DDBJ databases">
        <title>Genomic Encyclopedia of Type Strains, Phase IV (KMG-IV): sequencing the most valuable type-strain genomes for metagenomic binning, comparative biology and taxonomic classification.</title>
        <authorList>
            <person name="Goeker M."/>
        </authorList>
    </citation>
    <scope>NUCLEOTIDE SEQUENCE [LARGE SCALE GENOMIC DNA]</scope>
    <source>
        <strain evidence="1 2">DSM 23562</strain>
    </source>
</reference>